<keyword evidence="4" id="KW-1185">Reference proteome</keyword>
<evidence type="ECO:0000313" key="4">
    <source>
        <dbReference type="Proteomes" id="UP001187346"/>
    </source>
</evidence>
<protein>
    <recommendedName>
        <fullName evidence="5">Integral membrane protein</fullName>
    </recommendedName>
</protein>
<keyword evidence="2" id="KW-0472">Membrane</keyword>
<dbReference type="Proteomes" id="UP001187346">
    <property type="component" value="Unassembled WGS sequence"/>
</dbReference>
<feature type="transmembrane region" description="Helical" evidence="2">
    <location>
        <begin position="103"/>
        <end position="120"/>
    </location>
</feature>
<accession>A0ABU4F9U6</accession>
<reference evidence="3 4" key="1">
    <citation type="submission" date="2023-10" db="EMBL/GenBank/DDBJ databases">
        <title>Characterization of rhizosphere-enriched actinobacteria from wheat plants lab-grown on chernevaya soil.</title>
        <authorList>
            <person name="Tikhonova E.N."/>
            <person name="Konopkin A."/>
            <person name="Kravchenko I.K."/>
        </authorList>
    </citation>
    <scope>NUCLEOTIDE SEQUENCE [LARGE SCALE GENOMIC DNA]</scope>
    <source>
        <strain evidence="3 4">RR29</strain>
    </source>
</reference>
<evidence type="ECO:0000313" key="3">
    <source>
        <dbReference type="EMBL" id="MDV7217354.1"/>
    </source>
</evidence>
<comment type="caution">
    <text evidence="3">The sequence shown here is derived from an EMBL/GenBank/DDBJ whole genome shotgun (WGS) entry which is preliminary data.</text>
</comment>
<gene>
    <name evidence="3" type="ORF">R5A26_15475</name>
</gene>
<evidence type="ECO:0000256" key="1">
    <source>
        <dbReference type="SAM" id="MobiDB-lite"/>
    </source>
</evidence>
<dbReference type="EMBL" id="JAWMAJ010000043">
    <property type="protein sequence ID" value="MDV7217354.1"/>
    <property type="molecule type" value="Genomic_DNA"/>
</dbReference>
<feature type="transmembrane region" description="Helical" evidence="2">
    <location>
        <begin position="127"/>
        <end position="147"/>
    </location>
</feature>
<feature type="region of interest" description="Disordered" evidence="1">
    <location>
        <begin position="1"/>
        <end position="40"/>
    </location>
</feature>
<evidence type="ECO:0008006" key="5">
    <source>
        <dbReference type="Google" id="ProtNLM"/>
    </source>
</evidence>
<keyword evidence="2" id="KW-0812">Transmembrane</keyword>
<proteinExistence type="predicted"/>
<organism evidence="3 4">
    <name type="scientific">Streptomyces prunicolor</name>
    <dbReference type="NCBI Taxonomy" id="67348"/>
    <lineage>
        <taxon>Bacteria</taxon>
        <taxon>Bacillati</taxon>
        <taxon>Actinomycetota</taxon>
        <taxon>Actinomycetes</taxon>
        <taxon>Kitasatosporales</taxon>
        <taxon>Streptomycetaceae</taxon>
        <taxon>Streptomyces</taxon>
    </lineage>
</organism>
<feature type="transmembrane region" description="Helical" evidence="2">
    <location>
        <begin position="78"/>
        <end position="97"/>
    </location>
</feature>
<sequence>MNHGKQRGITGQEHRTEEAAKQPFTQPSAEVPGRQEVSGRAASLRIRVRADLTMPDDGQAMTKLRTTTRHAPLPVPRAAVFALVGTVFGVSAHHLVAEGPMPWRQSGWAAAVLFLVGLIGTRRPRSLATVVAVCGAAQAGLHLWLMAEHPDGSAAMAMPTHMDHGMDAHTAWHDQAHGSPAMTAVHAAAAVLVAVLLHRADTVCWSLARGLATAVEAARARIDLAWTLLGERTAAPDTRLPALVHAWLERPPLQGAVLADVVVRRGPPQAGLAHAN</sequence>
<keyword evidence="2" id="KW-1133">Transmembrane helix</keyword>
<dbReference type="RefSeq" id="WP_317771700.1">
    <property type="nucleotide sequence ID" value="NZ_JAWMAJ010000043.1"/>
</dbReference>
<name>A0ABU4F9U6_9ACTN</name>
<evidence type="ECO:0000256" key="2">
    <source>
        <dbReference type="SAM" id="Phobius"/>
    </source>
</evidence>